<dbReference type="AlphaFoldDB" id="A0AA47I586"/>
<evidence type="ECO:0000313" key="2">
    <source>
        <dbReference type="Proteomes" id="UP001164733"/>
    </source>
</evidence>
<reference evidence="1" key="1">
    <citation type="submission" date="2021-11" db="EMBL/GenBank/DDBJ databases">
        <title>Clostridia strains as spoilage organisms.</title>
        <authorList>
            <person name="Wambui J."/>
            <person name="Stevens M.J.A."/>
            <person name="Stephan R."/>
        </authorList>
    </citation>
    <scope>NUCLEOTIDE SEQUENCE</scope>
    <source>
        <strain evidence="1">CF009</strain>
    </source>
</reference>
<protein>
    <recommendedName>
        <fullName evidence="3">Transposase IS4-like domain-containing protein</fullName>
    </recommendedName>
</protein>
<organism evidence="1 2">
    <name type="scientific">Clostridium estertheticum</name>
    <dbReference type="NCBI Taxonomy" id="238834"/>
    <lineage>
        <taxon>Bacteria</taxon>
        <taxon>Bacillati</taxon>
        <taxon>Bacillota</taxon>
        <taxon>Clostridia</taxon>
        <taxon>Eubacteriales</taxon>
        <taxon>Clostridiaceae</taxon>
        <taxon>Clostridium</taxon>
    </lineage>
</organism>
<dbReference type="Proteomes" id="UP001164733">
    <property type="component" value="Chromosome"/>
</dbReference>
<name>A0AA47I586_9CLOT</name>
<sequence>MNNSNYENSEVIRFEGESTRGYKLATLRGLMDDGGIIEEIAFDSIKLHDMELSGDISLKSKALKEGDILINDRGFISRSVTNTLKTNKKVDTYIPTNFGFSISAFICCF</sequence>
<proteinExistence type="predicted"/>
<accession>A0AA47I586</accession>
<dbReference type="EMBL" id="CP086239">
    <property type="protein sequence ID" value="WAG59363.1"/>
    <property type="molecule type" value="Genomic_DNA"/>
</dbReference>
<gene>
    <name evidence="1" type="ORF">LL038_17190</name>
</gene>
<evidence type="ECO:0000313" key="1">
    <source>
        <dbReference type="EMBL" id="WAG59363.1"/>
    </source>
</evidence>
<evidence type="ECO:0008006" key="3">
    <source>
        <dbReference type="Google" id="ProtNLM"/>
    </source>
</evidence>
<dbReference type="RefSeq" id="WP_216125024.1">
    <property type="nucleotide sequence ID" value="NZ_JAHLDP010000020.1"/>
</dbReference>